<evidence type="ECO:0000313" key="1">
    <source>
        <dbReference type="EMBL" id="MED6166117.1"/>
    </source>
</evidence>
<dbReference type="Proteomes" id="UP001341840">
    <property type="component" value="Unassembled WGS sequence"/>
</dbReference>
<comment type="caution">
    <text evidence="1">The sequence shown here is derived from an EMBL/GenBank/DDBJ whole genome shotgun (WGS) entry which is preliminary data.</text>
</comment>
<feature type="non-terminal residue" evidence="1">
    <location>
        <position position="1"/>
    </location>
</feature>
<evidence type="ECO:0000313" key="2">
    <source>
        <dbReference type="Proteomes" id="UP001341840"/>
    </source>
</evidence>
<protein>
    <submittedName>
        <fullName evidence="1">Uncharacterized protein</fullName>
    </submittedName>
</protein>
<sequence>KSKGARIKAPRYMRRRPRITWNDLRSYVKPTYEDFSSPSTPLQPKINLLSIHH</sequence>
<proteinExistence type="predicted"/>
<keyword evidence="2" id="KW-1185">Reference proteome</keyword>
<reference evidence="1 2" key="1">
    <citation type="journal article" date="2023" name="Plants (Basel)">
        <title>Bridging the Gap: Combining Genomics and Transcriptomics Approaches to Understand Stylosanthes scabra, an Orphan Legume from the Brazilian Caatinga.</title>
        <authorList>
            <person name="Ferreira-Neto J.R.C."/>
            <person name="da Silva M.D."/>
            <person name="Binneck E."/>
            <person name="de Melo N.F."/>
            <person name="da Silva R.H."/>
            <person name="de Melo A.L.T.M."/>
            <person name="Pandolfi V."/>
            <person name="Bustamante F.O."/>
            <person name="Brasileiro-Vidal A.C."/>
            <person name="Benko-Iseppon A.M."/>
        </authorList>
    </citation>
    <scope>NUCLEOTIDE SEQUENCE [LARGE SCALE GENOMIC DNA]</scope>
    <source>
        <tissue evidence="1">Leaves</tissue>
    </source>
</reference>
<dbReference type="EMBL" id="JASCZI010124847">
    <property type="protein sequence ID" value="MED6166117.1"/>
    <property type="molecule type" value="Genomic_DNA"/>
</dbReference>
<name>A0ABU6UXN9_9FABA</name>
<gene>
    <name evidence="1" type="ORF">PIB30_105886</name>
</gene>
<organism evidence="1 2">
    <name type="scientific">Stylosanthes scabra</name>
    <dbReference type="NCBI Taxonomy" id="79078"/>
    <lineage>
        <taxon>Eukaryota</taxon>
        <taxon>Viridiplantae</taxon>
        <taxon>Streptophyta</taxon>
        <taxon>Embryophyta</taxon>
        <taxon>Tracheophyta</taxon>
        <taxon>Spermatophyta</taxon>
        <taxon>Magnoliopsida</taxon>
        <taxon>eudicotyledons</taxon>
        <taxon>Gunneridae</taxon>
        <taxon>Pentapetalae</taxon>
        <taxon>rosids</taxon>
        <taxon>fabids</taxon>
        <taxon>Fabales</taxon>
        <taxon>Fabaceae</taxon>
        <taxon>Papilionoideae</taxon>
        <taxon>50 kb inversion clade</taxon>
        <taxon>dalbergioids sensu lato</taxon>
        <taxon>Dalbergieae</taxon>
        <taxon>Pterocarpus clade</taxon>
        <taxon>Stylosanthes</taxon>
    </lineage>
</organism>
<accession>A0ABU6UXN9</accession>